<comment type="similarity">
    <text evidence="2 13">Belongs to the CRISPR-associated exonuclease Cas4 family.</text>
</comment>
<dbReference type="InterPro" id="IPR013343">
    <property type="entry name" value="CRISPR-assoc_prot_Cas4"/>
</dbReference>
<dbReference type="InterPro" id="IPR011604">
    <property type="entry name" value="PDDEXK-like_dom_sf"/>
</dbReference>
<evidence type="ECO:0000256" key="10">
    <source>
        <dbReference type="ARBA" id="ARBA00023014"/>
    </source>
</evidence>
<keyword evidence="6 13" id="KW-0479">Metal-binding</keyword>
<dbReference type="PANTHER" id="PTHR36531">
    <property type="entry name" value="CRISPR-ASSOCIATED EXONUCLEASE CAS4"/>
    <property type="match status" value="1"/>
</dbReference>
<dbReference type="AlphaFoldDB" id="A0A6I6JF49"/>
<keyword evidence="12 13" id="KW-0464">Manganese</keyword>
<evidence type="ECO:0000313" key="15">
    <source>
        <dbReference type="EMBL" id="QGY39032.1"/>
    </source>
</evidence>
<sequence>MDRTLPLSALQHYLYCPRQCALIHVEKVWAENRFTAEGRLLHLRADSGSAGRRGGVAEDRAVPIRSDRLGLYGVADVVEMRPGPDGREIPYPVEYKRGSPKVEDWDRAQLCAQAMCLEEMLGAVIRDGAIFYGKPRRRERVVFDTPLRSLVEQSCRDMHTMVETAQTPPATHGKRCRGCSLKGACMPKTGQDVERYLLKGLEP</sequence>
<comment type="cofactor">
    <cofactor evidence="13">
        <name>iron-sulfur cluster</name>
        <dbReference type="ChEBI" id="CHEBI:30408"/>
    </cofactor>
</comment>
<dbReference type="RefSeq" id="WP_158946244.1">
    <property type="nucleotide sequence ID" value="NZ_CP046400.1"/>
</dbReference>
<keyword evidence="16" id="KW-1185">Reference proteome</keyword>
<comment type="function">
    <text evidence="13">CRISPR (clustered regularly interspaced short palindromic repeat) is an adaptive immune system that provides protection against mobile genetic elements (viruses, transposable elements and conjugative plasmids). CRISPR clusters contain sequences complementary to antecedent mobile elements and target invading nucleic acids. CRISPR clusters are transcribed and processed into CRISPR RNA (crRNA).</text>
</comment>
<evidence type="ECO:0000256" key="8">
    <source>
        <dbReference type="ARBA" id="ARBA00022839"/>
    </source>
</evidence>
<evidence type="ECO:0000256" key="13">
    <source>
        <dbReference type="RuleBase" id="RU365022"/>
    </source>
</evidence>
<reference evidence="15 16" key="1">
    <citation type="submission" date="2019-11" db="EMBL/GenBank/DDBJ databases">
        <authorList>
            <person name="Zheng R.K."/>
            <person name="Sun C.M."/>
        </authorList>
    </citation>
    <scope>NUCLEOTIDE SEQUENCE [LARGE SCALE GENOMIC DNA]</scope>
    <source>
        <strain evidence="15 16">SRB007</strain>
    </source>
</reference>
<evidence type="ECO:0000256" key="7">
    <source>
        <dbReference type="ARBA" id="ARBA00022801"/>
    </source>
</evidence>
<evidence type="ECO:0000256" key="3">
    <source>
        <dbReference type="ARBA" id="ARBA00012768"/>
    </source>
</evidence>
<evidence type="ECO:0000259" key="14">
    <source>
        <dbReference type="Pfam" id="PF01930"/>
    </source>
</evidence>
<proteinExistence type="inferred from homology"/>
<dbReference type="KEGG" id="psel:GM415_02395"/>
<evidence type="ECO:0000256" key="1">
    <source>
        <dbReference type="ARBA" id="ARBA00001966"/>
    </source>
</evidence>
<organism evidence="15 16">
    <name type="scientific">Pseudodesulfovibrio cashew</name>
    <dbReference type="NCBI Taxonomy" id="2678688"/>
    <lineage>
        <taxon>Bacteria</taxon>
        <taxon>Pseudomonadati</taxon>
        <taxon>Thermodesulfobacteriota</taxon>
        <taxon>Desulfovibrionia</taxon>
        <taxon>Desulfovibrionales</taxon>
        <taxon>Desulfovibrionaceae</taxon>
    </lineage>
</organism>
<dbReference type="PANTHER" id="PTHR36531:SF6">
    <property type="entry name" value="DNA REPLICATION ATP-DEPENDENT HELICASE_NUCLEASE DNA2"/>
    <property type="match status" value="1"/>
</dbReference>
<dbReference type="GO" id="GO:0046872">
    <property type="term" value="F:metal ion binding"/>
    <property type="evidence" value="ECO:0007669"/>
    <property type="project" value="UniProtKB-KW"/>
</dbReference>
<keyword evidence="10 13" id="KW-0411">Iron-sulfur</keyword>
<accession>A0A6I6JF49</accession>
<dbReference type="NCBIfam" id="TIGR00372">
    <property type="entry name" value="cas4"/>
    <property type="match status" value="1"/>
</dbReference>
<protein>
    <recommendedName>
        <fullName evidence="4 13">CRISPR-associated exonuclease Cas4</fullName>
        <ecNumber evidence="3 13">3.1.12.1</ecNumber>
    </recommendedName>
</protein>
<evidence type="ECO:0000256" key="4">
    <source>
        <dbReference type="ARBA" id="ARBA00020049"/>
    </source>
</evidence>
<dbReference type="Gene3D" id="3.90.320.10">
    <property type="match status" value="1"/>
</dbReference>
<evidence type="ECO:0000256" key="11">
    <source>
        <dbReference type="ARBA" id="ARBA00023118"/>
    </source>
</evidence>
<name>A0A6I6JF49_9BACT</name>
<comment type="cofactor">
    <cofactor evidence="1">
        <name>[4Fe-4S] cluster</name>
        <dbReference type="ChEBI" id="CHEBI:49883"/>
    </cofactor>
</comment>
<evidence type="ECO:0000256" key="9">
    <source>
        <dbReference type="ARBA" id="ARBA00023004"/>
    </source>
</evidence>
<dbReference type="InterPro" id="IPR051827">
    <property type="entry name" value="Cas4_exonuclease"/>
</dbReference>
<gene>
    <name evidence="15" type="primary">cas4</name>
    <name evidence="15" type="ORF">GM415_02395</name>
</gene>
<dbReference type="EC" id="3.1.12.1" evidence="3 13"/>
<comment type="cofactor">
    <cofactor evidence="13">
        <name>Mg(2+)</name>
        <dbReference type="ChEBI" id="CHEBI:18420"/>
    </cofactor>
    <cofactor evidence="13">
        <name>Mn(2+)</name>
        <dbReference type="ChEBI" id="CHEBI:29035"/>
    </cofactor>
    <text evidence="13">Mg(2+) or Mn(2+) required for ssDNA cleavage activity.</text>
</comment>
<dbReference type="GO" id="GO:0051536">
    <property type="term" value="F:iron-sulfur cluster binding"/>
    <property type="evidence" value="ECO:0007669"/>
    <property type="project" value="UniProtKB-KW"/>
</dbReference>
<keyword evidence="7 13" id="KW-0378">Hydrolase</keyword>
<evidence type="ECO:0000256" key="6">
    <source>
        <dbReference type="ARBA" id="ARBA00022723"/>
    </source>
</evidence>
<dbReference type="Proteomes" id="UP000428328">
    <property type="component" value="Chromosome"/>
</dbReference>
<evidence type="ECO:0000313" key="16">
    <source>
        <dbReference type="Proteomes" id="UP000428328"/>
    </source>
</evidence>
<feature type="domain" description="DUF83" evidence="14">
    <location>
        <begin position="8"/>
        <end position="186"/>
    </location>
</feature>
<keyword evidence="11 13" id="KW-0051">Antiviral defense</keyword>
<evidence type="ECO:0000256" key="2">
    <source>
        <dbReference type="ARBA" id="ARBA00009189"/>
    </source>
</evidence>
<dbReference type="GO" id="GO:0004527">
    <property type="term" value="F:exonuclease activity"/>
    <property type="evidence" value="ECO:0007669"/>
    <property type="project" value="UniProtKB-KW"/>
</dbReference>
<evidence type="ECO:0000256" key="5">
    <source>
        <dbReference type="ARBA" id="ARBA00022722"/>
    </source>
</evidence>
<dbReference type="EMBL" id="CP046400">
    <property type="protein sequence ID" value="QGY39032.1"/>
    <property type="molecule type" value="Genomic_DNA"/>
</dbReference>
<keyword evidence="8 13" id="KW-0269">Exonuclease</keyword>
<dbReference type="Pfam" id="PF01930">
    <property type="entry name" value="Cas_Cas4"/>
    <property type="match status" value="1"/>
</dbReference>
<keyword evidence="5 13" id="KW-0540">Nuclease</keyword>
<keyword evidence="9 13" id="KW-0408">Iron</keyword>
<dbReference type="GO" id="GO:0051607">
    <property type="term" value="P:defense response to virus"/>
    <property type="evidence" value="ECO:0007669"/>
    <property type="project" value="UniProtKB-KW"/>
</dbReference>
<dbReference type="InterPro" id="IPR022765">
    <property type="entry name" value="Dna2/Cas4_DUF83"/>
</dbReference>
<evidence type="ECO:0000256" key="12">
    <source>
        <dbReference type="ARBA" id="ARBA00023211"/>
    </source>
</evidence>
<dbReference type="CDD" id="cd09637">
    <property type="entry name" value="Cas4_I-A_I-B_I-C_I-D_II-B"/>
    <property type="match status" value="1"/>
</dbReference>